<gene>
    <name evidence="1" type="ORF">J4D97_06360</name>
</gene>
<dbReference type="EMBL" id="JAGETX010000002">
    <property type="protein sequence ID" value="MBO3270267.1"/>
    <property type="molecule type" value="Genomic_DNA"/>
</dbReference>
<dbReference type="Gene3D" id="3.40.50.450">
    <property type="match status" value="1"/>
</dbReference>
<proteinExistence type="predicted"/>
<organism evidence="1 2">
    <name type="scientific">Hymenobacter defluvii</name>
    <dbReference type="NCBI Taxonomy" id="2054411"/>
    <lineage>
        <taxon>Bacteria</taxon>
        <taxon>Pseudomonadati</taxon>
        <taxon>Bacteroidota</taxon>
        <taxon>Cytophagia</taxon>
        <taxon>Cytophagales</taxon>
        <taxon>Hymenobacteraceae</taxon>
        <taxon>Hymenobacter</taxon>
    </lineage>
</organism>
<reference evidence="1 2" key="1">
    <citation type="submission" date="2021-03" db="EMBL/GenBank/DDBJ databases">
        <authorList>
            <person name="Kim M.K."/>
        </authorList>
    </citation>
    <scope>NUCLEOTIDE SEQUENCE [LARGE SCALE GENOMIC DNA]</scope>
    <source>
        <strain evidence="1 2">BT507</strain>
    </source>
</reference>
<accession>A0ABS3T9E6</accession>
<comment type="caution">
    <text evidence="1">The sequence shown here is derived from an EMBL/GenBank/DDBJ whole genome shotgun (WGS) entry which is preliminary data.</text>
</comment>
<dbReference type="Proteomes" id="UP000670527">
    <property type="component" value="Unassembled WGS sequence"/>
</dbReference>
<evidence type="ECO:0000313" key="2">
    <source>
        <dbReference type="Proteomes" id="UP000670527"/>
    </source>
</evidence>
<sequence length="191" mass="21519">MTTAPEELYSLGNLDLLQLPKTAFFCSRNYPPTIRRGTYLWALEQRTRHRCIVSGFHSEVEQTVFRYLLRSSPQPVVYVVGRGIQPSLALEYEREIEAGRLVFVSPFAADVLSTTQETADIRNMLVVDLADQAFIPYMSAAGNLDRLLRTERSSTKPLVTLNVPENAALQHQRHQIYQPLSLLGGKRAAQG</sequence>
<evidence type="ECO:0008006" key="3">
    <source>
        <dbReference type="Google" id="ProtNLM"/>
    </source>
</evidence>
<keyword evidence="2" id="KW-1185">Reference proteome</keyword>
<dbReference type="RefSeq" id="WP_208306842.1">
    <property type="nucleotide sequence ID" value="NZ_JAGETX010000002.1"/>
</dbReference>
<protein>
    <recommendedName>
        <fullName evidence="3">DNA-binding protein</fullName>
    </recommendedName>
</protein>
<evidence type="ECO:0000313" key="1">
    <source>
        <dbReference type="EMBL" id="MBO3270267.1"/>
    </source>
</evidence>
<name>A0ABS3T9E6_9BACT</name>